<dbReference type="InterPro" id="IPR003863">
    <property type="entry name" value="DUF220"/>
</dbReference>
<reference evidence="2 3" key="1">
    <citation type="journal article" date="2020" name="IScience">
        <title>Genome Sequencing of the Endangered Kingdonia uniflora (Circaeasteraceae, Ranunculales) Reveals Potential Mechanisms of Evolutionary Specialization.</title>
        <authorList>
            <person name="Sun Y."/>
            <person name="Deng T."/>
            <person name="Zhang A."/>
            <person name="Moore M.J."/>
            <person name="Landis J.B."/>
            <person name="Lin N."/>
            <person name="Zhang H."/>
            <person name="Zhang X."/>
            <person name="Huang J."/>
            <person name="Zhang X."/>
            <person name="Sun H."/>
            <person name="Wang H."/>
        </authorList>
    </citation>
    <scope>NUCLEOTIDE SEQUENCE [LARGE SCALE GENOMIC DNA]</scope>
    <source>
        <strain evidence="2">TB1705</strain>
        <tissue evidence="2">Leaf</tissue>
    </source>
</reference>
<organism evidence="2 3">
    <name type="scientific">Kingdonia uniflora</name>
    <dbReference type="NCBI Taxonomy" id="39325"/>
    <lineage>
        <taxon>Eukaryota</taxon>
        <taxon>Viridiplantae</taxon>
        <taxon>Streptophyta</taxon>
        <taxon>Embryophyta</taxon>
        <taxon>Tracheophyta</taxon>
        <taxon>Spermatophyta</taxon>
        <taxon>Magnoliopsida</taxon>
        <taxon>Ranunculales</taxon>
        <taxon>Circaeasteraceae</taxon>
        <taxon>Kingdonia</taxon>
    </lineage>
</organism>
<dbReference type="AlphaFoldDB" id="A0A7J7NE80"/>
<evidence type="ECO:0000313" key="2">
    <source>
        <dbReference type="EMBL" id="KAF6165282.1"/>
    </source>
</evidence>
<dbReference type="PANTHER" id="PTHR31385">
    <property type="entry name" value="PUTATIVE (DUF220)-RELATED"/>
    <property type="match status" value="1"/>
</dbReference>
<gene>
    <name evidence="2" type="ORF">GIB67_042698</name>
</gene>
<evidence type="ECO:0000313" key="3">
    <source>
        <dbReference type="Proteomes" id="UP000541444"/>
    </source>
</evidence>
<name>A0A7J7NE80_9MAGN</name>
<protein>
    <recommendedName>
        <fullName evidence="1">DUF220 domain-containing protein</fullName>
    </recommendedName>
</protein>
<accession>A0A7J7NE80</accession>
<proteinExistence type="predicted"/>
<dbReference type="Pfam" id="PF02713">
    <property type="entry name" value="DUF220"/>
    <property type="match status" value="1"/>
</dbReference>
<feature type="domain" description="DUF220" evidence="1">
    <location>
        <begin position="149"/>
        <end position="219"/>
    </location>
</feature>
<keyword evidence="3" id="KW-1185">Reference proteome</keyword>
<dbReference type="EMBL" id="JACGCM010000855">
    <property type="protein sequence ID" value="KAF6165282.1"/>
    <property type="molecule type" value="Genomic_DNA"/>
</dbReference>
<dbReference type="OrthoDB" id="530906at2759"/>
<dbReference type="PANTHER" id="PTHR31385:SF1">
    <property type="entry name" value="PUTATIVE (DUF220)-RELATED"/>
    <property type="match status" value="1"/>
</dbReference>
<evidence type="ECO:0000259" key="1">
    <source>
        <dbReference type="Pfam" id="PF02713"/>
    </source>
</evidence>
<dbReference type="Proteomes" id="UP000541444">
    <property type="component" value="Unassembled WGS sequence"/>
</dbReference>
<sequence length="317" mass="36195">MSATGGDARSDALRFSLAIDATVAIAFATNASDYLDYTSVKVGNGSELPNYIPQRSRIQAFGRFLVTRHISNVQAVELVKDFAEEESIQNPENTVQLHFCAIVEGMELAAKLVWTDKVEVISRKVLVDEGSRQLVEVEQSALWRFLWWSGTFPVHVIVDQNREDHSMKFKQVKAGFMKRFEGCWIIDPLFVDKAICFPFKPKTLTEYDSCTRGRGRVGSIVSLCQLIQPALVPPPPISWYLRGITTRTTEMLITDLVIEAARIRGDFGTKFHQKQELLSQGTVNENPVINDLSDVKERWAQRRNMRRHKNHRRLQWD</sequence>
<comment type="caution">
    <text evidence="2">The sequence shown here is derived from an EMBL/GenBank/DDBJ whole genome shotgun (WGS) entry which is preliminary data.</text>
</comment>